<name>A0A2T7A8C7_TUBBO</name>
<accession>A0A2T7A8C7</accession>
<dbReference type="EMBL" id="NESQ01000005">
    <property type="protein sequence ID" value="PUU83979.1"/>
    <property type="molecule type" value="Genomic_DNA"/>
</dbReference>
<dbReference type="OrthoDB" id="8955194at2759"/>
<gene>
    <name evidence="1" type="ORF">B9Z19DRAFT_1060575</name>
</gene>
<dbReference type="Proteomes" id="UP000244722">
    <property type="component" value="Unassembled WGS sequence"/>
</dbReference>
<keyword evidence="2" id="KW-1185">Reference proteome</keyword>
<dbReference type="InterPro" id="IPR012337">
    <property type="entry name" value="RNaseH-like_sf"/>
</dbReference>
<evidence type="ECO:0000313" key="2">
    <source>
        <dbReference type="Proteomes" id="UP000244722"/>
    </source>
</evidence>
<sequence length="526" mass="62430">MGESRKEKNRNSGKEVENGIEVASEEWERSLLGMVVMKALMYGMELYWDGDKDMERMLSLWRNRCLRKVLGAVRSTPIDAMLGELGWKGMNLELDKKVEGWGKRLVRRGFGERFGEGWKREAVENGVWLGGWEGRILRGFKKHFLSGERYEVLAERSGSVDWSIVMGKDKEVAKKRWEEERRDRKENWLVGVSDASEQSGRMGLGGAIWENGRRWSSWQNNVGRGLTVGEGEMEGVGRVLERALEYEGSLRKLLVGVDNKGVLQRLRKGRGWCGECEQRVRRWGKELLRKGWEIRFYWLPGHIGIRENEEVDRMAKDGCFMEEEEDIGALLTWGKWEQRRKENEKRVWKEYWREERKGMAYFGNEGGRKCGHGGKRIESIFLFWMRVGHGRMRGTRYGNRHRKCECEGWEDRDHVLLYCLELAEEREVLLEMVEEEKGKEDGWVDMEWLLFSEEGTEGVKDFGRNTDWMKKRWKERIIWEKEKYEGKGVEWRNIFEEGRKLSERTGDKRKRDLELGRMRMRKRRRR</sequence>
<organism evidence="1 2">
    <name type="scientific">Tuber borchii</name>
    <name type="common">White truffle</name>
    <dbReference type="NCBI Taxonomy" id="42251"/>
    <lineage>
        <taxon>Eukaryota</taxon>
        <taxon>Fungi</taxon>
        <taxon>Dikarya</taxon>
        <taxon>Ascomycota</taxon>
        <taxon>Pezizomycotina</taxon>
        <taxon>Pezizomycetes</taxon>
        <taxon>Pezizales</taxon>
        <taxon>Tuberaceae</taxon>
        <taxon>Tuber</taxon>
    </lineage>
</organism>
<comment type="caution">
    <text evidence="1">The sequence shown here is derived from an EMBL/GenBank/DDBJ whole genome shotgun (WGS) entry which is preliminary data.</text>
</comment>
<reference evidence="1 2" key="1">
    <citation type="submission" date="2017-04" db="EMBL/GenBank/DDBJ databases">
        <title>Draft genome sequence of Tuber borchii Vittad., a whitish edible truffle.</title>
        <authorList>
            <consortium name="DOE Joint Genome Institute"/>
            <person name="Murat C."/>
            <person name="Kuo A."/>
            <person name="Barry K.W."/>
            <person name="Clum A."/>
            <person name="Dockter R.B."/>
            <person name="Fauchery L."/>
            <person name="Iotti M."/>
            <person name="Kohler A."/>
            <person name="Labutti K."/>
            <person name="Lindquist E.A."/>
            <person name="Lipzen A."/>
            <person name="Ohm R.A."/>
            <person name="Wang M."/>
            <person name="Grigoriev I.V."/>
            <person name="Zambonelli A."/>
            <person name="Martin F.M."/>
        </authorList>
    </citation>
    <scope>NUCLEOTIDE SEQUENCE [LARGE SCALE GENOMIC DNA]</scope>
    <source>
        <strain evidence="1 2">Tbo3840</strain>
    </source>
</reference>
<proteinExistence type="predicted"/>
<dbReference type="GO" id="GO:0003676">
    <property type="term" value="F:nucleic acid binding"/>
    <property type="evidence" value="ECO:0007669"/>
    <property type="project" value="InterPro"/>
</dbReference>
<dbReference type="Gene3D" id="3.30.420.10">
    <property type="entry name" value="Ribonuclease H-like superfamily/Ribonuclease H"/>
    <property type="match status" value="1"/>
</dbReference>
<dbReference type="InterPro" id="IPR036397">
    <property type="entry name" value="RNaseH_sf"/>
</dbReference>
<dbReference type="SUPFAM" id="SSF53098">
    <property type="entry name" value="Ribonuclease H-like"/>
    <property type="match status" value="1"/>
</dbReference>
<dbReference type="AlphaFoldDB" id="A0A2T7A8C7"/>
<evidence type="ECO:0000313" key="1">
    <source>
        <dbReference type="EMBL" id="PUU83979.1"/>
    </source>
</evidence>
<protein>
    <submittedName>
        <fullName evidence="1">Uncharacterized protein</fullName>
    </submittedName>
</protein>
<dbReference type="CDD" id="cd09276">
    <property type="entry name" value="Rnase_HI_RT_non_LTR"/>
    <property type="match status" value="1"/>
</dbReference>
<dbReference type="STRING" id="42251.A0A2T7A8C7"/>